<dbReference type="GO" id="GO:0016787">
    <property type="term" value="F:hydrolase activity"/>
    <property type="evidence" value="ECO:0007669"/>
    <property type="project" value="UniProtKB-KW"/>
</dbReference>
<dbReference type="InterPro" id="IPR000073">
    <property type="entry name" value="AB_hydrolase_1"/>
</dbReference>
<dbReference type="Gene3D" id="3.40.50.1820">
    <property type="entry name" value="alpha/beta hydrolase"/>
    <property type="match status" value="1"/>
</dbReference>
<evidence type="ECO:0000313" key="3">
    <source>
        <dbReference type="EMBL" id="TGK47326.1"/>
    </source>
</evidence>
<keyword evidence="3" id="KW-0378">Hydrolase</keyword>
<sequence>MITSNLVRLFVNLFPVYLCLVFFCECSSVQRGRFFDNQAFHFQTLRAINDVKANGAETGEILETIKHIKEGDTESWRFAWERIGNAVLKKAETYSDPKSKGNALLRAHNYLRTAEFFMDPTDPNRESVYKKSTDAFYNGLNALGVQYEHIKVPYGKHYLNANYFPGPAGSENKPLIVFVGGFDSVLEELYFVIVHNAYERGYSVLTYEGPGQGEVIRKQNLPFTYEWEKPNKAVMDTFLENHKKHDKIILVGMSFGGYLGPRAAAFDDRFDGVVAFDVGYDFGAVAENATPGIAIWLQKHEFHRTVEFLSSIKSKFSSTFSWGLKNARWTFNTKDSNETLIAFRKFTLEGVADKIKQDVLILAGTKDHFIPLNQVEKFQKNLKNAKSVQTIIYDEEFGGAEHCQLGAATLWQADFFEWIKKFEPNNTNVKK</sequence>
<dbReference type="InterPro" id="IPR050261">
    <property type="entry name" value="FrsA_esterase"/>
</dbReference>
<evidence type="ECO:0000313" key="4">
    <source>
        <dbReference type="Proteomes" id="UP000297617"/>
    </source>
</evidence>
<dbReference type="SUPFAM" id="SSF53474">
    <property type="entry name" value="alpha/beta-Hydrolases"/>
    <property type="match status" value="1"/>
</dbReference>
<gene>
    <name evidence="3" type="ORF">EHQ10_15000</name>
</gene>
<feature type="domain" description="AB hydrolase-1" evidence="2">
    <location>
        <begin position="176"/>
        <end position="379"/>
    </location>
</feature>
<dbReference type="Gene3D" id="1.20.1440.110">
    <property type="entry name" value="acylaminoacyl peptidase"/>
    <property type="match status" value="1"/>
</dbReference>
<dbReference type="PANTHER" id="PTHR22946">
    <property type="entry name" value="DIENELACTONE HYDROLASE DOMAIN-CONTAINING PROTEIN-RELATED"/>
    <property type="match status" value="1"/>
</dbReference>
<accession>A0ABY2L205</accession>
<dbReference type="PANTHER" id="PTHR22946:SF12">
    <property type="entry name" value="CONIDIAL PIGMENT BIOSYNTHESIS PROTEIN AYG1 (AFU_ORTHOLOGUE AFUA_2G17550)"/>
    <property type="match status" value="1"/>
</dbReference>
<comment type="caution">
    <text evidence="3">The sequence shown here is derived from an EMBL/GenBank/DDBJ whole genome shotgun (WGS) entry which is preliminary data.</text>
</comment>
<keyword evidence="4" id="KW-1185">Reference proteome</keyword>
<organism evidence="3 4">
    <name type="scientific">Leptospira bouyouniensis</name>
    <dbReference type="NCBI Taxonomy" id="2484911"/>
    <lineage>
        <taxon>Bacteria</taxon>
        <taxon>Pseudomonadati</taxon>
        <taxon>Spirochaetota</taxon>
        <taxon>Spirochaetia</taxon>
        <taxon>Leptospirales</taxon>
        <taxon>Leptospiraceae</taxon>
        <taxon>Leptospira</taxon>
    </lineage>
</organism>
<protein>
    <submittedName>
        <fullName evidence="3">Alpha/beta hydrolase</fullName>
    </submittedName>
</protein>
<dbReference type="InterPro" id="IPR029058">
    <property type="entry name" value="AB_hydrolase_fold"/>
</dbReference>
<evidence type="ECO:0000259" key="2">
    <source>
        <dbReference type="Pfam" id="PF12697"/>
    </source>
</evidence>
<name>A0ABY2L205_9LEPT</name>
<proteinExistence type="inferred from homology"/>
<reference evidence="4" key="1">
    <citation type="journal article" date="2019" name="PLoS Negl. Trop. Dis.">
        <title>Revisiting the worldwide diversity of Leptospira species in the environment.</title>
        <authorList>
            <person name="Vincent A.T."/>
            <person name="Schiettekatte O."/>
            <person name="Bourhy P."/>
            <person name="Veyrier F.J."/>
            <person name="Picardeau M."/>
        </authorList>
    </citation>
    <scope>NUCLEOTIDE SEQUENCE [LARGE SCALE GENOMIC DNA]</scope>
    <source>
        <strain evidence="4">201800295</strain>
    </source>
</reference>
<comment type="similarity">
    <text evidence="1">Belongs to the AB hydrolase superfamily. FUS2 hydrolase family.</text>
</comment>
<dbReference type="Pfam" id="PF12697">
    <property type="entry name" value="Abhydrolase_6"/>
    <property type="match status" value="1"/>
</dbReference>
<dbReference type="EMBL" id="RQFD01000016">
    <property type="protein sequence ID" value="TGK47326.1"/>
    <property type="molecule type" value="Genomic_DNA"/>
</dbReference>
<dbReference type="Proteomes" id="UP000297617">
    <property type="component" value="Unassembled WGS sequence"/>
</dbReference>
<evidence type="ECO:0000256" key="1">
    <source>
        <dbReference type="ARBA" id="ARBA00038115"/>
    </source>
</evidence>